<dbReference type="SUPFAM" id="SSF51735">
    <property type="entry name" value="NAD(P)-binding Rossmann-fold domains"/>
    <property type="match status" value="1"/>
</dbReference>
<evidence type="ECO:0000313" key="5">
    <source>
        <dbReference type="Proteomes" id="UP000530234"/>
    </source>
</evidence>
<evidence type="ECO:0000313" key="4">
    <source>
        <dbReference type="EMBL" id="MBB0229450.1"/>
    </source>
</evidence>
<keyword evidence="5" id="KW-1185">Reference proteome</keyword>
<organism evidence="4 5">
    <name type="scientific">Streptomyces calidiresistens</name>
    <dbReference type="NCBI Taxonomy" id="1485586"/>
    <lineage>
        <taxon>Bacteria</taxon>
        <taxon>Bacillati</taxon>
        <taxon>Actinomycetota</taxon>
        <taxon>Actinomycetes</taxon>
        <taxon>Kitasatosporales</taxon>
        <taxon>Streptomycetaceae</taxon>
        <taxon>Streptomyces</taxon>
    </lineage>
</organism>
<dbReference type="PANTHER" id="PTHR43008:SF4">
    <property type="entry name" value="CHAIN DEHYDROGENASE, PUTATIVE (AFU_ORTHOLOGUE AFUA_4G08710)-RELATED"/>
    <property type="match status" value="1"/>
</dbReference>
<dbReference type="PRINTS" id="PR00081">
    <property type="entry name" value="GDHRDH"/>
</dbReference>
<feature type="domain" description="Ketoreductase" evidence="3">
    <location>
        <begin position="7"/>
        <end position="186"/>
    </location>
</feature>
<name>A0A7W3T201_9ACTN</name>
<dbReference type="PANTHER" id="PTHR43008">
    <property type="entry name" value="BENZIL REDUCTASE"/>
    <property type="match status" value="1"/>
</dbReference>
<dbReference type="Gene3D" id="3.40.50.720">
    <property type="entry name" value="NAD(P)-binding Rossmann-like Domain"/>
    <property type="match status" value="1"/>
</dbReference>
<dbReference type="Pfam" id="PF13561">
    <property type="entry name" value="adh_short_C2"/>
    <property type="match status" value="1"/>
</dbReference>
<dbReference type="SMART" id="SM00822">
    <property type="entry name" value="PKS_KR"/>
    <property type="match status" value="1"/>
</dbReference>
<sequence>MGLLEGRTALVTGGGSGIGLATAARLAAEGAHVVVTGRRGAELAAAVEAIGPSAVTAVTADIANPADLDRLHDTIHDRGRGLDVLFANAAVAEFMPLERITEEHFDTLFGINVRGTLFTVQKVLPLLNDGASVILNGSTNADVGTEAFGVYAASKAAVRSFARTWANELRGRGIRVNTVTPGPTDTPGLSGLVPDPEQAAGFREHLAAQVPLGRLGRPEEVAAAVAFLASDQSGFVTGSSLYVDGGLNQI</sequence>
<proteinExistence type="inferred from homology"/>
<accession>A0A7W3T201</accession>
<dbReference type="FunFam" id="3.40.50.720:FF:000084">
    <property type="entry name" value="Short-chain dehydrogenase reductase"/>
    <property type="match status" value="1"/>
</dbReference>
<evidence type="ECO:0000256" key="2">
    <source>
        <dbReference type="ARBA" id="ARBA00023002"/>
    </source>
</evidence>
<dbReference type="AlphaFoldDB" id="A0A7W3T201"/>
<dbReference type="CDD" id="cd05233">
    <property type="entry name" value="SDR_c"/>
    <property type="match status" value="1"/>
</dbReference>
<evidence type="ECO:0000256" key="1">
    <source>
        <dbReference type="ARBA" id="ARBA00006484"/>
    </source>
</evidence>
<dbReference type="InterPro" id="IPR020904">
    <property type="entry name" value="Sc_DH/Rdtase_CS"/>
</dbReference>
<reference evidence="5" key="1">
    <citation type="submission" date="2019-10" db="EMBL/GenBank/DDBJ databases">
        <title>Streptomyces sp. nov., a novel actinobacterium isolated from alkaline environment.</title>
        <authorList>
            <person name="Golinska P."/>
        </authorList>
    </citation>
    <scope>NUCLEOTIDE SEQUENCE [LARGE SCALE GENOMIC DNA]</scope>
    <source>
        <strain evidence="5">DSM 42108</strain>
    </source>
</reference>
<dbReference type="GO" id="GO:0050664">
    <property type="term" value="F:oxidoreductase activity, acting on NAD(P)H, oxygen as acceptor"/>
    <property type="evidence" value="ECO:0007669"/>
    <property type="project" value="TreeGrafter"/>
</dbReference>
<protein>
    <submittedName>
        <fullName evidence="4">SDR family oxidoreductase</fullName>
    </submittedName>
</protein>
<dbReference type="InterPro" id="IPR057326">
    <property type="entry name" value="KR_dom"/>
</dbReference>
<dbReference type="RefSeq" id="WP_182661943.1">
    <property type="nucleotide sequence ID" value="NZ_VKHS01000124.1"/>
</dbReference>
<keyword evidence="2" id="KW-0560">Oxidoreductase</keyword>
<dbReference type="InterPro" id="IPR036291">
    <property type="entry name" value="NAD(P)-bd_dom_sf"/>
</dbReference>
<gene>
    <name evidence="4" type="ORF">FOE67_07965</name>
</gene>
<comment type="similarity">
    <text evidence="1">Belongs to the short-chain dehydrogenases/reductases (SDR) family.</text>
</comment>
<evidence type="ECO:0000259" key="3">
    <source>
        <dbReference type="SMART" id="SM00822"/>
    </source>
</evidence>
<dbReference type="EMBL" id="VKHS01000124">
    <property type="protein sequence ID" value="MBB0229450.1"/>
    <property type="molecule type" value="Genomic_DNA"/>
</dbReference>
<dbReference type="PROSITE" id="PS00061">
    <property type="entry name" value="ADH_SHORT"/>
    <property type="match status" value="1"/>
</dbReference>
<dbReference type="InterPro" id="IPR002347">
    <property type="entry name" value="SDR_fam"/>
</dbReference>
<comment type="caution">
    <text evidence="4">The sequence shown here is derived from an EMBL/GenBank/DDBJ whole genome shotgun (WGS) entry which is preliminary data.</text>
</comment>
<dbReference type="Proteomes" id="UP000530234">
    <property type="component" value="Unassembled WGS sequence"/>
</dbReference>